<keyword evidence="1" id="KW-0472">Membrane</keyword>
<dbReference type="InterPro" id="IPR012495">
    <property type="entry name" value="TadE-like_dom"/>
</dbReference>
<reference evidence="3 4" key="1">
    <citation type="submission" date="2020-07" db="EMBL/GenBank/DDBJ databases">
        <authorList>
            <person name="Sun Q."/>
        </authorList>
    </citation>
    <scope>NUCLEOTIDE SEQUENCE [LARGE SCALE GENOMIC DNA]</scope>
    <source>
        <strain evidence="3 4">WYCCWR 11317</strain>
    </source>
</reference>
<gene>
    <name evidence="3" type="ORF">HX902_11140</name>
</gene>
<evidence type="ECO:0000313" key="4">
    <source>
        <dbReference type="Proteomes" id="UP000539787"/>
    </source>
</evidence>
<sequence length="211" mass="23630">MMTIDQQTDKGRAFAPFRFLRFRALARSREGAAAIEFALLAIPYFLVIFAILETFVAFAAEELVSNAVDTMSRRMRTGQITYNLGRTSDMNQAQFRQAFCDEISILIRCSATEVATPSKLYLDVQTFSTFSAIPTTIPKVSTDKYADINTAAFKYAPGGAGTINMLRAYYRWEITADLVRPYITTIRPSDASMPSQYLIVGTAAFQNEQYP</sequence>
<name>A0ABR6A6H1_9HYPH</name>
<dbReference type="Proteomes" id="UP000539787">
    <property type="component" value="Unassembled WGS sequence"/>
</dbReference>
<evidence type="ECO:0000256" key="1">
    <source>
        <dbReference type="SAM" id="Phobius"/>
    </source>
</evidence>
<accession>A0ABR6A6H1</accession>
<evidence type="ECO:0000313" key="3">
    <source>
        <dbReference type="EMBL" id="MBA5802197.1"/>
    </source>
</evidence>
<protein>
    <submittedName>
        <fullName evidence="3">Pilus assembly protein</fullName>
    </submittedName>
</protein>
<comment type="caution">
    <text evidence="3">The sequence shown here is derived from an EMBL/GenBank/DDBJ whole genome shotgun (WGS) entry which is preliminary data.</text>
</comment>
<proteinExistence type="predicted"/>
<organism evidence="3 4">
    <name type="scientific">Rhizobium changzhiense</name>
    <dbReference type="NCBI Taxonomy" id="2692317"/>
    <lineage>
        <taxon>Bacteria</taxon>
        <taxon>Pseudomonadati</taxon>
        <taxon>Pseudomonadota</taxon>
        <taxon>Alphaproteobacteria</taxon>
        <taxon>Hyphomicrobiales</taxon>
        <taxon>Rhizobiaceae</taxon>
        <taxon>Rhizobium/Agrobacterium group</taxon>
        <taxon>Rhizobium</taxon>
    </lineage>
</organism>
<dbReference type="RefSeq" id="WP_182209048.1">
    <property type="nucleotide sequence ID" value="NZ_JACGBJ010000005.1"/>
</dbReference>
<feature type="transmembrane region" description="Helical" evidence="1">
    <location>
        <begin position="37"/>
        <end position="60"/>
    </location>
</feature>
<dbReference type="EMBL" id="JACGBJ010000005">
    <property type="protein sequence ID" value="MBA5802197.1"/>
    <property type="molecule type" value="Genomic_DNA"/>
</dbReference>
<evidence type="ECO:0000259" key="2">
    <source>
        <dbReference type="Pfam" id="PF07811"/>
    </source>
</evidence>
<dbReference type="Pfam" id="PF07811">
    <property type="entry name" value="TadE"/>
    <property type="match status" value="1"/>
</dbReference>
<keyword evidence="1" id="KW-0812">Transmembrane</keyword>
<feature type="domain" description="TadE-like" evidence="2">
    <location>
        <begin position="31"/>
        <end position="70"/>
    </location>
</feature>
<keyword evidence="4" id="KW-1185">Reference proteome</keyword>
<keyword evidence="1" id="KW-1133">Transmembrane helix</keyword>